<protein>
    <submittedName>
        <fullName evidence="6">Outer membrane lipoprotein carrier protein LolA</fullName>
    </submittedName>
</protein>
<keyword evidence="2" id="KW-0813">Transport</keyword>
<dbReference type="InterPro" id="IPR029046">
    <property type="entry name" value="LolA/LolB/LppX"/>
</dbReference>
<evidence type="ECO:0000256" key="1">
    <source>
        <dbReference type="ARBA" id="ARBA00011245"/>
    </source>
</evidence>
<dbReference type="Pfam" id="PF19574">
    <property type="entry name" value="LolA_3"/>
    <property type="match status" value="1"/>
</dbReference>
<evidence type="ECO:0000313" key="6">
    <source>
        <dbReference type="EMBL" id="MFK2917802.1"/>
    </source>
</evidence>
<organism evidence="6 7">
    <name type="scientific">Dyella koreensis</name>
    <dbReference type="NCBI Taxonomy" id="311235"/>
    <lineage>
        <taxon>Bacteria</taxon>
        <taxon>Pseudomonadati</taxon>
        <taxon>Pseudomonadota</taxon>
        <taxon>Gammaproteobacteria</taxon>
        <taxon>Lysobacterales</taxon>
        <taxon>Rhodanobacteraceae</taxon>
        <taxon>Dyella</taxon>
    </lineage>
</organism>
<sequence length="226" mass="25253">MNEGRHPCRRKSKSGHPWPHFSITALLCWVALCCTTLSAQAQEASLLQHILDELGSHTSVRATFTQSRENPALTQPQVSRGQLLFVVGRGMLWQVNDPYRETLALTGGRTARVDEQGLAQPVRGGDRGVAQVSQMLQSMLSGKQEDALRQFDIRAEGSTARWTLRFTPRQERMARVLRHIDLDGDRFLQGIHVELQSGESTQIRFADTRDAGDLSPLEKRSLGMPP</sequence>
<dbReference type="Gene3D" id="2.50.20.10">
    <property type="entry name" value="Lipoprotein localisation LolA/LolB/LppX"/>
    <property type="match status" value="1"/>
</dbReference>
<reference evidence="6 7" key="1">
    <citation type="submission" date="2020-10" db="EMBL/GenBank/DDBJ databases">
        <title>Phylogeny of dyella-like bacteria.</title>
        <authorList>
            <person name="Fu J."/>
        </authorList>
    </citation>
    <scope>NUCLEOTIDE SEQUENCE [LARGE SCALE GENOMIC DNA]</scope>
    <source>
        <strain evidence="6 7">BB4</strain>
    </source>
</reference>
<keyword evidence="4" id="KW-0653">Protein transport</keyword>
<dbReference type="EMBL" id="JADIKD010000010">
    <property type="protein sequence ID" value="MFK2917802.1"/>
    <property type="molecule type" value="Genomic_DNA"/>
</dbReference>
<dbReference type="InterPro" id="IPR004564">
    <property type="entry name" value="OM_lipoprot_carrier_LolA-like"/>
</dbReference>
<comment type="subunit">
    <text evidence="1">Monomer.</text>
</comment>
<comment type="caution">
    <text evidence="6">The sequence shown here is derived from an EMBL/GenBank/DDBJ whole genome shotgun (WGS) entry which is preliminary data.</text>
</comment>
<feature type="signal peptide" evidence="5">
    <location>
        <begin position="1"/>
        <end position="41"/>
    </location>
</feature>
<evidence type="ECO:0000256" key="3">
    <source>
        <dbReference type="ARBA" id="ARBA00022729"/>
    </source>
</evidence>
<evidence type="ECO:0000256" key="5">
    <source>
        <dbReference type="SAM" id="SignalP"/>
    </source>
</evidence>
<name>A0ABW8K4I4_9GAMM</name>
<feature type="chain" id="PRO_5046167018" evidence="5">
    <location>
        <begin position="42"/>
        <end position="226"/>
    </location>
</feature>
<keyword evidence="7" id="KW-1185">Reference proteome</keyword>
<evidence type="ECO:0000313" key="7">
    <source>
        <dbReference type="Proteomes" id="UP001620408"/>
    </source>
</evidence>
<accession>A0ABW8K4I4</accession>
<evidence type="ECO:0000256" key="2">
    <source>
        <dbReference type="ARBA" id="ARBA00022448"/>
    </source>
</evidence>
<keyword evidence="6" id="KW-0449">Lipoprotein</keyword>
<proteinExistence type="predicted"/>
<keyword evidence="3 5" id="KW-0732">Signal</keyword>
<dbReference type="Proteomes" id="UP001620408">
    <property type="component" value="Unassembled WGS sequence"/>
</dbReference>
<evidence type="ECO:0000256" key="4">
    <source>
        <dbReference type="ARBA" id="ARBA00022927"/>
    </source>
</evidence>
<dbReference type="CDD" id="cd16325">
    <property type="entry name" value="LolA"/>
    <property type="match status" value="1"/>
</dbReference>
<dbReference type="SUPFAM" id="SSF89392">
    <property type="entry name" value="Prokaryotic lipoproteins and lipoprotein localization factors"/>
    <property type="match status" value="1"/>
</dbReference>
<gene>
    <name evidence="6" type="ORF">ISS97_11070</name>
</gene>